<reference evidence="15" key="1">
    <citation type="submission" date="2023-07" db="EMBL/GenBank/DDBJ databases">
        <title>Draft genome sequence of Agarivorans aestuarii strain ZMCS4, a CAZymes producing bacteria isolated from the marine brown algae Clodostephus spongiosus.</title>
        <authorList>
            <person name="Lorente B."/>
            <person name="Cabral C."/>
            <person name="Frias J."/>
            <person name="Faria J."/>
            <person name="Toubarro D."/>
        </authorList>
    </citation>
    <scope>NUCLEOTIDE SEQUENCE [LARGE SCALE GENOMIC DNA]</scope>
    <source>
        <strain evidence="15">ZMCS4</strain>
    </source>
</reference>
<evidence type="ECO:0000256" key="12">
    <source>
        <dbReference type="NCBIfam" id="TIGR00183"/>
    </source>
</evidence>
<keyword evidence="11" id="KW-0464">Manganese</keyword>
<dbReference type="InterPro" id="IPR024084">
    <property type="entry name" value="IsoPropMal-DH-like_dom"/>
</dbReference>
<dbReference type="SMART" id="SM01329">
    <property type="entry name" value="Iso_dh"/>
    <property type="match status" value="1"/>
</dbReference>
<sequence length="419" mass="46421">MPYQHIRVPAGGEKISINQQQELQVPNKPIITYIEGDGVGVDITPVMLKVVDAAVEKAYGQQRKIMWMEVFNGEKAANMYDGDWFPQETLGAIREHKVAIKGPLTTPIGGGFRSLNISLRQEMDLFVNIRPIRWFQGVPSPLKHPELTDMVVFRENSEDIYSGIEWKAGSPGAERVIDFLQQEMGVTKMRFSEECGVGIKHISEQGSKRLIRHAIQYALDHQRESVTLVHKGNIMKFTEGAFKNWGYQLAQEEFGAQTHSNGYWLEIPRENGQAPLIIKDIIADSMFQQVTLHPELYDVIATMNQNGDLLADALAAHVGGIGIAPGANMSSEVAFFEPTHGTVPRLAGQDKVNPCSIILCAQMMLKHIGWIEAAELISQGVDGAIGARTVTYDFARMIDNASEVSCSAFGDEIIKHMSS</sequence>
<evidence type="ECO:0000313" key="15">
    <source>
        <dbReference type="Proteomes" id="UP001310248"/>
    </source>
</evidence>
<name>A0ABU7G362_9ALTE</name>
<dbReference type="PANTHER" id="PTHR43504:SF1">
    <property type="entry name" value="ISOCITRATE DEHYDROGENASE [NADP]"/>
    <property type="match status" value="1"/>
</dbReference>
<keyword evidence="7" id="KW-0479">Metal-binding</keyword>
<dbReference type="RefSeq" id="WP_329775056.1">
    <property type="nucleotide sequence ID" value="NZ_JAYDYW010000006.1"/>
</dbReference>
<dbReference type="EC" id="1.1.1.42" evidence="5 12"/>
<organism evidence="14 15">
    <name type="scientific">Agarivorans aestuarii</name>
    <dbReference type="NCBI Taxonomy" id="1563703"/>
    <lineage>
        <taxon>Bacteria</taxon>
        <taxon>Pseudomonadati</taxon>
        <taxon>Pseudomonadota</taxon>
        <taxon>Gammaproteobacteria</taxon>
        <taxon>Alteromonadales</taxon>
        <taxon>Alteromonadaceae</taxon>
        <taxon>Agarivorans</taxon>
    </lineage>
</organism>
<evidence type="ECO:0000256" key="6">
    <source>
        <dbReference type="ARBA" id="ARBA00022532"/>
    </source>
</evidence>
<dbReference type="Gene3D" id="3.40.718.10">
    <property type="entry name" value="Isopropylmalate Dehydrogenase"/>
    <property type="match status" value="1"/>
</dbReference>
<feature type="domain" description="Isopropylmalate dehydrogenase-like" evidence="13">
    <location>
        <begin position="30"/>
        <end position="413"/>
    </location>
</feature>
<comment type="cofactor">
    <cofactor evidence="2">
        <name>Mg(2+)</name>
        <dbReference type="ChEBI" id="CHEBI:18420"/>
    </cofactor>
</comment>
<dbReference type="Proteomes" id="UP001310248">
    <property type="component" value="Unassembled WGS sequence"/>
</dbReference>
<dbReference type="InterPro" id="IPR004439">
    <property type="entry name" value="Isocitrate_DH_NADP_dimer_prok"/>
</dbReference>
<evidence type="ECO:0000256" key="2">
    <source>
        <dbReference type="ARBA" id="ARBA00001946"/>
    </source>
</evidence>
<comment type="similarity">
    <text evidence="3">Belongs to the isocitrate and isopropylmalate dehydrogenases family.</text>
</comment>
<comment type="caution">
    <text evidence="14">The sequence shown here is derived from an EMBL/GenBank/DDBJ whole genome shotgun (WGS) entry which is preliminary data.</text>
</comment>
<comment type="cofactor">
    <cofactor evidence="1">
        <name>Mn(2+)</name>
        <dbReference type="ChEBI" id="CHEBI:29035"/>
    </cofactor>
</comment>
<evidence type="ECO:0000256" key="10">
    <source>
        <dbReference type="ARBA" id="ARBA00023002"/>
    </source>
</evidence>
<proteinExistence type="inferred from homology"/>
<evidence type="ECO:0000256" key="7">
    <source>
        <dbReference type="ARBA" id="ARBA00022723"/>
    </source>
</evidence>
<keyword evidence="8" id="KW-0460">Magnesium</keyword>
<accession>A0ABU7G362</accession>
<dbReference type="EMBL" id="JAYDYW010000006">
    <property type="protein sequence ID" value="MEE1673812.1"/>
    <property type="molecule type" value="Genomic_DNA"/>
</dbReference>
<evidence type="ECO:0000256" key="5">
    <source>
        <dbReference type="ARBA" id="ARBA00013013"/>
    </source>
</evidence>
<evidence type="ECO:0000256" key="1">
    <source>
        <dbReference type="ARBA" id="ARBA00001936"/>
    </source>
</evidence>
<evidence type="ECO:0000256" key="3">
    <source>
        <dbReference type="ARBA" id="ARBA00007769"/>
    </source>
</evidence>
<evidence type="ECO:0000256" key="8">
    <source>
        <dbReference type="ARBA" id="ARBA00022842"/>
    </source>
</evidence>
<comment type="subunit">
    <text evidence="4">Homodimer.</text>
</comment>
<protein>
    <recommendedName>
        <fullName evidence="5 12">Isocitrate dehydrogenase (NADP(+))</fullName>
        <ecNumber evidence="5 12">1.1.1.42</ecNumber>
    </recommendedName>
</protein>
<dbReference type="Pfam" id="PF00180">
    <property type="entry name" value="Iso_dh"/>
    <property type="match status" value="1"/>
</dbReference>
<evidence type="ECO:0000256" key="9">
    <source>
        <dbReference type="ARBA" id="ARBA00022857"/>
    </source>
</evidence>
<evidence type="ECO:0000256" key="11">
    <source>
        <dbReference type="ARBA" id="ARBA00023211"/>
    </source>
</evidence>
<evidence type="ECO:0000259" key="13">
    <source>
        <dbReference type="SMART" id="SM01329"/>
    </source>
</evidence>
<dbReference type="SUPFAM" id="SSF53659">
    <property type="entry name" value="Isocitrate/Isopropylmalate dehydrogenase-like"/>
    <property type="match status" value="1"/>
</dbReference>
<evidence type="ECO:0000313" key="14">
    <source>
        <dbReference type="EMBL" id="MEE1673812.1"/>
    </source>
</evidence>
<keyword evidence="6" id="KW-0816">Tricarboxylic acid cycle</keyword>
<reference evidence="14 15" key="2">
    <citation type="submission" date="2023-12" db="EMBL/GenBank/DDBJ databases">
        <authorList>
            <consortium name="Cladostephus spongiosus"/>
            <person name="Lorente B."/>
            <person name="Cabral C."/>
            <person name="Frias J."/>
            <person name="Faria J."/>
            <person name="Toubarro D."/>
        </authorList>
    </citation>
    <scope>NUCLEOTIDE SEQUENCE [LARGE SCALE GENOMIC DNA]</scope>
    <source>
        <strain evidence="14 15">ZMCS4</strain>
    </source>
</reference>
<dbReference type="PANTHER" id="PTHR43504">
    <property type="entry name" value="ISOCITRATE DEHYDROGENASE [NADP]"/>
    <property type="match status" value="1"/>
</dbReference>
<evidence type="ECO:0000256" key="4">
    <source>
        <dbReference type="ARBA" id="ARBA00011738"/>
    </source>
</evidence>
<gene>
    <name evidence="14" type="primary">icd</name>
    <name evidence="14" type="ORF">SNR37_003239</name>
</gene>
<dbReference type="NCBIfam" id="NF005425">
    <property type="entry name" value="PRK07006.1"/>
    <property type="match status" value="1"/>
</dbReference>
<keyword evidence="9" id="KW-0521">NADP</keyword>
<keyword evidence="10" id="KW-0560">Oxidoreductase</keyword>
<keyword evidence="15" id="KW-1185">Reference proteome</keyword>
<dbReference type="NCBIfam" id="TIGR00183">
    <property type="entry name" value="prok_nadp_idh"/>
    <property type="match status" value="1"/>
</dbReference>